<feature type="region of interest" description="Disordered" evidence="2">
    <location>
        <begin position="573"/>
        <end position="602"/>
    </location>
</feature>
<protein>
    <recommendedName>
        <fullName evidence="7">Protein kinase domain-containing protein</fullName>
    </recommendedName>
</protein>
<dbReference type="PANTHER" id="PTHR24347">
    <property type="entry name" value="SERINE/THREONINE-PROTEIN KINASE"/>
    <property type="match status" value="1"/>
</dbReference>
<dbReference type="SMART" id="SM00220">
    <property type="entry name" value="S_TKc"/>
    <property type="match status" value="1"/>
</dbReference>
<dbReference type="OrthoDB" id="74764at2759"/>
<feature type="domain" description="FHA" evidence="3">
    <location>
        <begin position="1"/>
        <end position="27"/>
    </location>
</feature>
<dbReference type="PROSITE" id="PS50011">
    <property type="entry name" value="PROTEIN_KINASE_DOM"/>
    <property type="match status" value="1"/>
</dbReference>
<dbReference type="InterPro" id="IPR000719">
    <property type="entry name" value="Prot_kinase_dom"/>
</dbReference>
<dbReference type="GO" id="GO:0004672">
    <property type="term" value="F:protein kinase activity"/>
    <property type="evidence" value="ECO:0007669"/>
    <property type="project" value="InterPro"/>
</dbReference>
<dbReference type="SUPFAM" id="SSF56112">
    <property type="entry name" value="Protein kinase-like (PK-like)"/>
    <property type="match status" value="1"/>
</dbReference>
<dbReference type="SUPFAM" id="SSF49879">
    <property type="entry name" value="SMAD/FHA domain"/>
    <property type="match status" value="1"/>
</dbReference>
<dbReference type="InterPro" id="IPR000253">
    <property type="entry name" value="FHA_dom"/>
</dbReference>
<dbReference type="Gene3D" id="1.10.510.10">
    <property type="entry name" value="Transferase(Phosphotransferase) domain 1"/>
    <property type="match status" value="1"/>
</dbReference>
<dbReference type="InterPro" id="IPR011009">
    <property type="entry name" value="Kinase-like_dom_sf"/>
</dbReference>
<dbReference type="Pfam" id="PF00498">
    <property type="entry name" value="FHA"/>
    <property type="match status" value="1"/>
</dbReference>
<dbReference type="PROSITE" id="PS00108">
    <property type="entry name" value="PROTEIN_KINASE_ST"/>
    <property type="match status" value="1"/>
</dbReference>
<gene>
    <name evidence="5" type="ORF">AK830_g9761</name>
</gene>
<evidence type="ECO:0000259" key="3">
    <source>
        <dbReference type="PROSITE" id="PS50006"/>
    </source>
</evidence>
<dbReference type="Gene3D" id="2.60.200.20">
    <property type="match status" value="1"/>
</dbReference>
<dbReference type="GO" id="GO:0005524">
    <property type="term" value="F:ATP binding"/>
    <property type="evidence" value="ECO:0007669"/>
    <property type="project" value="InterPro"/>
</dbReference>
<comment type="caution">
    <text evidence="5">The sequence shown here is derived from an EMBL/GenBank/DDBJ whole genome shotgun (WGS) entry which is preliminary data.</text>
</comment>
<name>A0A0P7B557_9HYPO</name>
<proteinExistence type="inferred from homology"/>
<organism evidence="5 6">
    <name type="scientific">Neonectria ditissima</name>
    <dbReference type="NCBI Taxonomy" id="78410"/>
    <lineage>
        <taxon>Eukaryota</taxon>
        <taxon>Fungi</taxon>
        <taxon>Dikarya</taxon>
        <taxon>Ascomycota</taxon>
        <taxon>Pezizomycotina</taxon>
        <taxon>Sordariomycetes</taxon>
        <taxon>Hypocreomycetidae</taxon>
        <taxon>Hypocreales</taxon>
        <taxon>Nectriaceae</taxon>
        <taxon>Neonectria</taxon>
    </lineage>
</organism>
<comment type="similarity">
    <text evidence="1">Belongs to the protein kinase superfamily. CAMK Ser/Thr protein kinase family. CHEK2 subfamily.</text>
</comment>
<accession>A0A0P7B557</accession>
<dbReference type="EMBL" id="LKCW01000189">
    <property type="protein sequence ID" value="KPM36817.1"/>
    <property type="molecule type" value="Genomic_DNA"/>
</dbReference>
<feature type="region of interest" description="Disordered" evidence="2">
    <location>
        <begin position="406"/>
        <end position="470"/>
    </location>
</feature>
<dbReference type="Pfam" id="PF00069">
    <property type="entry name" value="Pkinase"/>
    <property type="match status" value="1"/>
</dbReference>
<feature type="compositionally biased region" description="Basic and acidic residues" evidence="2">
    <location>
        <begin position="428"/>
        <end position="461"/>
    </location>
</feature>
<sequence length="602" mass="68417">MYEPTINHIYVRDRNSSNGTYVNGELIGTGPRISSGYLLQDGDVVEIRPYWTLTLVQDRSPPRYDLDKLQVEECKLFSSKYLLTNRCLGQGAEAVVYLAIDAVTKKQLVCKLVNLDKLRGNNSREELRRKFQEADLLRQLRHPNILSYVDAISSPHSLYTFTELASGGDLMSFIYRQGSVKEFDARIIIRQVVRGLGYLHGKGIVHRDLKPENILLAYSPKMAYHRIVIADFGNSAVPRRSRMVTNVGTVNYQAPEFLTGKQAHTSAVDIWSLGIVVLVLLAASSDAEIEDINRKDQSEIEEYLKCTFSAMEKQPSRNGKKFLWSCLQKAPSARMRTVDAEFHNWLCTPEKHLRFFQLLDRRMISHWNPHDELTPMPIGLPSLKNNPIASAKDPEMRFSQYFATEATSTARPVHPEIRDNPTGNEQGIKSDDVISKKETPDKEMSEQRVPKQEIHKEEGPGKETPSPSALDLELRSSLNKAVVGQSWPKDVANQPQLAWQGSRTPTHSVQSESLVKRRKISMMKNRDVLLPLPGLDRHLKPAYNRHHRQQVLEELEKSKTKFLVELDGLIPSTPPEAAHRLLTPQAPRKQIARKEMPQITFP</sequence>
<evidence type="ECO:0000256" key="1">
    <source>
        <dbReference type="ARBA" id="ARBA00005575"/>
    </source>
</evidence>
<dbReference type="InterPro" id="IPR008271">
    <property type="entry name" value="Ser/Thr_kinase_AS"/>
</dbReference>
<dbReference type="PROSITE" id="PS50006">
    <property type="entry name" value="FHA_DOMAIN"/>
    <property type="match status" value="1"/>
</dbReference>
<dbReference type="AlphaFoldDB" id="A0A0P7B557"/>
<reference evidence="5 6" key="1">
    <citation type="submission" date="2015-09" db="EMBL/GenBank/DDBJ databases">
        <title>Draft genome of a European isolate of the apple canker pathogen Neonectria ditissima.</title>
        <authorList>
            <person name="Gomez-Cortecero A."/>
            <person name="Harrison R.J."/>
            <person name="Armitage A.D."/>
        </authorList>
    </citation>
    <scope>NUCLEOTIDE SEQUENCE [LARGE SCALE GENOMIC DNA]</scope>
    <source>
        <strain evidence="5 6">R09/05</strain>
    </source>
</reference>
<evidence type="ECO:0008006" key="7">
    <source>
        <dbReference type="Google" id="ProtNLM"/>
    </source>
</evidence>
<evidence type="ECO:0000259" key="4">
    <source>
        <dbReference type="PROSITE" id="PS50011"/>
    </source>
</evidence>
<dbReference type="InterPro" id="IPR008984">
    <property type="entry name" value="SMAD_FHA_dom_sf"/>
</dbReference>
<feature type="domain" description="Protein kinase" evidence="4">
    <location>
        <begin position="82"/>
        <end position="346"/>
    </location>
</feature>
<evidence type="ECO:0000256" key="2">
    <source>
        <dbReference type="SAM" id="MobiDB-lite"/>
    </source>
</evidence>
<keyword evidence="6" id="KW-1185">Reference proteome</keyword>
<evidence type="ECO:0000313" key="6">
    <source>
        <dbReference type="Proteomes" id="UP000050424"/>
    </source>
</evidence>
<evidence type="ECO:0000313" key="5">
    <source>
        <dbReference type="EMBL" id="KPM36817.1"/>
    </source>
</evidence>
<dbReference type="STRING" id="78410.A0A0P7B557"/>
<dbReference type="Proteomes" id="UP000050424">
    <property type="component" value="Unassembled WGS sequence"/>
</dbReference>